<name>A0AAU9E9B2_9BACT</name>
<dbReference type="InterPro" id="IPR002869">
    <property type="entry name" value="Pyrv_flavodox_OxRed_cen"/>
</dbReference>
<feature type="domain" description="Pyruvate/ketoisovalerate oxidoreductase catalytic" evidence="2">
    <location>
        <begin position="14"/>
        <end position="182"/>
    </location>
</feature>
<dbReference type="SUPFAM" id="SSF53323">
    <property type="entry name" value="Pyruvate-ferredoxin oxidoreductase, PFOR, domain III"/>
    <property type="match status" value="1"/>
</dbReference>
<dbReference type="KEGG" id="dmp:FAK_07690"/>
<gene>
    <name evidence="3" type="ORF">FAK_07690</name>
</gene>
<evidence type="ECO:0000313" key="3">
    <source>
        <dbReference type="EMBL" id="BEQ13703.1"/>
    </source>
</evidence>
<dbReference type="InterPro" id="IPR052198">
    <property type="entry name" value="IorB_Oxidoreductase"/>
</dbReference>
<dbReference type="GO" id="GO:0016903">
    <property type="term" value="F:oxidoreductase activity, acting on the aldehyde or oxo group of donors"/>
    <property type="evidence" value="ECO:0007669"/>
    <property type="project" value="InterPro"/>
</dbReference>
<dbReference type="PANTHER" id="PTHR43854:SF1">
    <property type="entry name" value="INDOLEPYRUVATE OXIDOREDUCTASE SUBUNIT IORB"/>
    <property type="match status" value="1"/>
</dbReference>
<protein>
    <recommendedName>
        <fullName evidence="2">Pyruvate/ketoisovalerate oxidoreductase catalytic domain-containing protein</fullName>
    </recommendedName>
</protein>
<evidence type="ECO:0000259" key="2">
    <source>
        <dbReference type="Pfam" id="PF01558"/>
    </source>
</evidence>
<keyword evidence="4" id="KW-1185">Reference proteome</keyword>
<organism evidence="3 4">
    <name type="scientific">Desulfoferula mesophila</name>
    <dbReference type="NCBI Taxonomy" id="3058419"/>
    <lineage>
        <taxon>Bacteria</taxon>
        <taxon>Pseudomonadati</taxon>
        <taxon>Thermodesulfobacteriota</taxon>
        <taxon>Desulfarculia</taxon>
        <taxon>Desulfarculales</taxon>
        <taxon>Desulfarculaceae</taxon>
        <taxon>Desulfoferula</taxon>
    </lineage>
</organism>
<reference evidence="4" key="1">
    <citation type="journal article" date="2023" name="Arch. Microbiol.">
        <title>Desulfoferula mesophilus gen. nov. sp. nov., a mesophilic sulfate-reducing bacterium isolated from a brackish lake sediment.</title>
        <authorList>
            <person name="Watanabe T."/>
            <person name="Yabe T."/>
            <person name="Tsuji J.M."/>
            <person name="Fukui M."/>
        </authorList>
    </citation>
    <scope>NUCLEOTIDE SEQUENCE [LARGE SCALE GENOMIC DNA]</scope>
    <source>
        <strain evidence="4">12FAK</strain>
    </source>
</reference>
<dbReference type="AlphaFoldDB" id="A0AAU9E9B2"/>
<dbReference type="EMBL" id="AP028679">
    <property type="protein sequence ID" value="BEQ13703.1"/>
    <property type="molecule type" value="Genomic_DNA"/>
</dbReference>
<dbReference type="Gene3D" id="3.40.920.10">
    <property type="entry name" value="Pyruvate-ferredoxin oxidoreductase, PFOR, domain III"/>
    <property type="match status" value="1"/>
</dbReference>
<dbReference type="InterPro" id="IPR019752">
    <property type="entry name" value="Pyrv/ketoisovalerate_OxRed_cat"/>
</dbReference>
<dbReference type="Proteomes" id="UP001366166">
    <property type="component" value="Chromosome"/>
</dbReference>
<proteinExistence type="predicted"/>
<evidence type="ECO:0000256" key="1">
    <source>
        <dbReference type="ARBA" id="ARBA00023002"/>
    </source>
</evidence>
<accession>A0AAU9E9B2</accession>
<dbReference type="RefSeq" id="WP_338605452.1">
    <property type="nucleotide sequence ID" value="NZ_AP028679.1"/>
</dbReference>
<keyword evidence="1" id="KW-0560">Oxidoreductase</keyword>
<evidence type="ECO:0000313" key="4">
    <source>
        <dbReference type="Proteomes" id="UP001366166"/>
    </source>
</evidence>
<sequence length="188" mass="18874">MSRLEWQAVVAGVGGQGVLFVSRALSTAVEPKAGSILISEVHGMAQRGGAVVSHLKAGPFSGPLVSPGQADLLLALDPGEAVRNLSYLVEGGWLVVNAPDLDFLSPKARKALASFGARVLTVPAVQLAGQAGARKGANVVLLGAAAAGGALPVSMAELEAAICDGQPRARAEANRKLLALGAEAAAQV</sequence>
<dbReference type="PANTHER" id="PTHR43854">
    <property type="entry name" value="INDOLEPYRUVATE OXIDOREDUCTASE SUBUNIT IORB"/>
    <property type="match status" value="1"/>
</dbReference>
<dbReference type="Pfam" id="PF01558">
    <property type="entry name" value="POR"/>
    <property type="match status" value="1"/>
</dbReference>